<dbReference type="CDD" id="cd03784">
    <property type="entry name" value="GT1_Gtf-like"/>
    <property type="match status" value="1"/>
</dbReference>
<dbReference type="InterPro" id="IPR002213">
    <property type="entry name" value="UDP_glucos_trans"/>
</dbReference>
<evidence type="ECO:0000313" key="4">
    <source>
        <dbReference type="EMBL" id="CAF3984156.1"/>
    </source>
</evidence>
<evidence type="ECO:0008006" key="6">
    <source>
        <dbReference type="Google" id="ProtNLM"/>
    </source>
</evidence>
<dbReference type="EMBL" id="CAJOBB010002616">
    <property type="protein sequence ID" value="CAF3984156.1"/>
    <property type="molecule type" value="Genomic_DNA"/>
</dbReference>
<keyword evidence="2" id="KW-0732">Signal</keyword>
<dbReference type="EMBL" id="CAJNOE010000061">
    <property type="protein sequence ID" value="CAF0838818.1"/>
    <property type="molecule type" value="Genomic_DNA"/>
</dbReference>
<comment type="caution">
    <text evidence="3">The sequence shown here is derived from an EMBL/GenBank/DDBJ whole genome shotgun (WGS) entry which is preliminary data.</text>
</comment>
<evidence type="ECO:0000256" key="1">
    <source>
        <dbReference type="ARBA" id="ARBA00022679"/>
    </source>
</evidence>
<dbReference type="Proteomes" id="UP000663868">
    <property type="component" value="Unassembled WGS sequence"/>
</dbReference>
<name>A0A813V2F9_9BILA</name>
<dbReference type="AlphaFoldDB" id="A0A813V2F9"/>
<accession>A0A813V2F9</accession>
<evidence type="ECO:0000256" key="2">
    <source>
        <dbReference type="SAM" id="SignalP"/>
    </source>
</evidence>
<gene>
    <name evidence="3" type="ORF">IZO911_LOCUS8948</name>
    <name evidence="4" type="ORF">KXQ929_LOCUS27520</name>
</gene>
<dbReference type="PANTHER" id="PTHR48045:SF31">
    <property type="entry name" value="UDP-GLYCOSYLTRANSFERASE 76B1-LIKE"/>
    <property type="match status" value="1"/>
</dbReference>
<feature type="signal peptide" evidence="2">
    <location>
        <begin position="1"/>
        <end position="17"/>
    </location>
</feature>
<dbReference type="Pfam" id="PF00201">
    <property type="entry name" value="UDPGT"/>
    <property type="match status" value="1"/>
</dbReference>
<dbReference type="SUPFAM" id="SSF53756">
    <property type="entry name" value="UDP-Glycosyltransferase/glycogen phosphorylase"/>
    <property type="match status" value="1"/>
</dbReference>
<evidence type="ECO:0000313" key="3">
    <source>
        <dbReference type="EMBL" id="CAF0838818.1"/>
    </source>
</evidence>
<reference evidence="3" key="1">
    <citation type="submission" date="2021-02" db="EMBL/GenBank/DDBJ databases">
        <authorList>
            <person name="Nowell W R."/>
        </authorList>
    </citation>
    <scope>NUCLEOTIDE SEQUENCE</scope>
</reference>
<evidence type="ECO:0000313" key="5">
    <source>
        <dbReference type="Proteomes" id="UP000663860"/>
    </source>
</evidence>
<proteinExistence type="predicted"/>
<dbReference type="Gene3D" id="3.40.50.2000">
    <property type="entry name" value="Glycogen Phosphorylase B"/>
    <property type="match status" value="2"/>
</dbReference>
<dbReference type="GO" id="GO:0008194">
    <property type="term" value="F:UDP-glycosyltransferase activity"/>
    <property type="evidence" value="ECO:0007669"/>
    <property type="project" value="InterPro"/>
</dbReference>
<protein>
    <recommendedName>
        <fullName evidence="6">UDP-glucuronosyltransferase</fullName>
    </recommendedName>
</protein>
<dbReference type="Proteomes" id="UP000663860">
    <property type="component" value="Unassembled WGS sequence"/>
</dbReference>
<sequence length="442" mass="50501">MMFILSLFLVLIFCSLSRENPNHILIIAPPFFGHMIPSLELAKQLSSYCHVTYLISANKINELDRKGFISDLNNSKTLDIVGLIDGNDYFPQFEIHDSQINLNNISKIIPDSDHIRLFSGVIKRMGTALNHLFHSNFQSHITRNISLPIDMIIILSFAPIPLLNLSIPIHLFLPNNLRSVVNYVCNYKGNDNNELKQVVHYYQDNIQHANGFICNSLKEFDEKYIEQFYQSSRNFAPIRFIGPLIFNSQQSMEDNAKDIIDWLDKQPISSVIYISFGSVARLPPTAIDIVARALLQHSFIWSLKTKTSLPSSLNNLDSNRQLILEWTPQRAILSHPSIAFFFSHGGWNSLLESMLHGKPILVWPFFGDQFDNALQVIEMGIARQVSNNLQDDIEHMLSNNSYSNKAKEVQQLVIEARENTSKKQIINIAQLISNNPKEHDEL</sequence>
<dbReference type="PANTHER" id="PTHR48045">
    <property type="entry name" value="UDP-GLYCOSYLTRANSFERASE 72B1"/>
    <property type="match status" value="1"/>
</dbReference>
<feature type="chain" id="PRO_5036409462" description="UDP-glucuronosyltransferase" evidence="2">
    <location>
        <begin position="18"/>
        <end position="442"/>
    </location>
</feature>
<organism evidence="3 5">
    <name type="scientific">Adineta steineri</name>
    <dbReference type="NCBI Taxonomy" id="433720"/>
    <lineage>
        <taxon>Eukaryota</taxon>
        <taxon>Metazoa</taxon>
        <taxon>Spiralia</taxon>
        <taxon>Gnathifera</taxon>
        <taxon>Rotifera</taxon>
        <taxon>Eurotatoria</taxon>
        <taxon>Bdelloidea</taxon>
        <taxon>Adinetida</taxon>
        <taxon>Adinetidae</taxon>
        <taxon>Adineta</taxon>
    </lineage>
</organism>
<keyword evidence="1" id="KW-0808">Transferase</keyword>